<protein>
    <submittedName>
        <fullName evidence="11">Fur family ferric uptake transcriptional regulator</fullName>
    </submittedName>
</protein>
<evidence type="ECO:0000313" key="11">
    <source>
        <dbReference type="EMBL" id="MDR6938989.1"/>
    </source>
</evidence>
<comment type="subunit">
    <text evidence="3">Homodimer.</text>
</comment>
<evidence type="ECO:0000313" key="12">
    <source>
        <dbReference type="Proteomes" id="UP001266099"/>
    </source>
</evidence>
<accession>A0ABU1T113</accession>
<keyword evidence="4" id="KW-0963">Cytoplasm</keyword>
<keyword evidence="8" id="KW-0805">Transcription regulation</keyword>
<keyword evidence="12" id="KW-1185">Reference proteome</keyword>
<evidence type="ECO:0000256" key="4">
    <source>
        <dbReference type="ARBA" id="ARBA00022490"/>
    </source>
</evidence>
<dbReference type="CDD" id="cd07153">
    <property type="entry name" value="Fur_like"/>
    <property type="match status" value="1"/>
</dbReference>
<dbReference type="Pfam" id="PF01475">
    <property type="entry name" value="FUR"/>
    <property type="match status" value="1"/>
</dbReference>
<dbReference type="PANTHER" id="PTHR33202:SF2">
    <property type="entry name" value="FERRIC UPTAKE REGULATION PROTEIN"/>
    <property type="match status" value="1"/>
</dbReference>
<evidence type="ECO:0000256" key="8">
    <source>
        <dbReference type="ARBA" id="ARBA00023015"/>
    </source>
</evidence>
<reference evidence="11 12" key="1">
    <citation type="submission" date="2023-07" db="EMBL/GenBank/DDBJ databases">
        <title>Sequencing the genomes of 1000 actinobacteria strains.</title>
        <authorList>
            <person name="Klenk H.-P."/>
        </authorList>
    </citation>
    <scope>NUCLEOTIDE SEQUENCE [LARGE SCALE GENOMIC DNA]</scope>
    <source>
        <strain evidence="11 12">DSM 15539</strain>
    </source>
</reference>
<organism evidence="11 12">
    <name type="scientific">Arcanobacterium hippocoleae</name>
    <dbReference type="NCBI Taxonomy" id="149017"/>
    <lineage>
        <taxon>Bacteria</taxon>
        <taxon>Bacillati</taxon>
        <taxon>Actinomycetota</taxon>
        <taxon>Actinomycetes</taxon>
        <taxon>Actinomycetales</taxon>
        <taxon>Actinomycetaceae</taxon>
        <taxon>Arcanobacterium</taxon>
    </lineage>
</organism>
<dbReference type="InterPro" id="IPR036390">
    <property type="entry name" value="WH_DNA-bd_sf"/>
</dbReference>
<dbReference type="RefSeq" id="WP_309955251.1">
    <property type="nucleotide sequence ID" value="NZ_CP136414.1"/>
</dbReference>
<dbReference type="InterPro" id="IPR043135">
    <property type="entry name" value="Fur_C"/>
</dbReference>
<keyword evidence="6" id="KW-0479">Metal-binding</keyword>
<evidence type="ECO:0000256" key="5">
    <source>
        <dbReference type="ARBA" id="ARBA00022491"/>
    </source>
</evidence>
<comment type="caution">
    <text evidence="11">The sequence shown here is derived from an EMBL/GenBank/DDBJ whole genome shotgun (WGS) entry which is preliminary data.</text>
</comment>
<dbReference type="Gene3D" id="3.30.1490.190">
    <property type="match status" value="1"/>
</dbReference>
<name>A0ABU1T113_9ACTO</name>
<sequence length="137" mass="15565">MQRMTKQRASIIELMRNHNGFLSAQDVFEQLRQTGIEVGLATVYRNLQAMAESHIVDVLRPDGTDTQLFRYCAEDAHHHHLVCRCCGKTVDLVGNDFEGWAKQIAAQHGFTRVSHSLELFGQCADCTDHESRQDHTL</sequence>
<proteinExistence type="inferred from homology"/>
<dbReference type="EMBL" id="JAVDUJ010000001">
    <property type="protein sequence ID" value="MDR6938989.1"/>
    <property type="molecule type" value="Genomic_DNA"/>
</dbReference>
<dbReference type="PANTHER" id="PTHR33202">
    <property type="entry name" value="ZINC UPTAKE REGULATION PROTEIN"/>
    <property type="match status" value="1"/>
</dbReference>
<evidence type="ECO:0000256" key="10">
    <source>
        <dbReference type="ARBA" id="ARBA00023163"/>
    </source>
</evidence>
<evidence type="ECO:0000256" key="7">
    <source>
        <dbReference type="ARBA" id="ARBA00022833"/>
    </source>
</evidence>
<dbReference type="Proteomes" id="UP001266099">
    <property type="component" value="Unassembled WGS sequence"/>
</dbReference>
<gene>
    <name evidence="11" type="ORF">J2S36_000532</name>
</gene>
<keyword evidence="9" id="KW-0238">DNA-binding</keyword>
<keyword evidence="10" id="KW-0804">Transcription</keyword>
<evidence type="ECO:0000256" key="9">
    <source>
        <dbReference type="ARBA" id="ARBA00023125"/>
    </source>
</evidence>
<dbReference type="Gene3D" id="1.10.10.10">
    <property type="entry name" value="Winged helix-like DNA-binding domain superfamily/Winged helix DNA-binding domain"/>
    <property type="match status" value="1"/>
</dbReference>
<keyword evidence="5" id="KW-0678">Repressor</keyword>
<comment type="similarity">
    <text evidence="2">Belongs to the Fur family.</text>
</comment>
<comment type="subcellular location">
    <subcellularLocation>
        <location evidence="1">Cytoplasm</location>
    </subcellularLocation>
</comment>
<evidence type="ECO:0000256" key="3">
    <source>
        <dbReference type="ARBA" id="ARBA00011738"/>
    </source>
</evidence>
<evidence type="ECO:0000256" key="1">
    <source>
        <dbReference type="ARBA" id="ARBA00004496"/>
    </source>
</evidence>
<evidence type="ECO:0000256" key="6">
    <source>
        <dbReference type="ARBA" id="ARBA00022723"/>
    </source>
</evidence>
<dbReference type="InterPro" id="IPR002481">
    <property type="entry name" value="FUR"/>
</dbReference>
<dbReference type="InterPro" id="IPR036388">
    <property type="entry name" value="WH-like_DNA-bd_sf"/>
</dbReference>
<keyword evidence="7" id="KW-0862">Zinc</keyword>
<dbReference type="SUPFAM" id="SSF46785">
    <property type="entry name" value="Winged helix' DNA-binding domain"/>
    <property type="match status" value="1"/>
</dbReference>
<evidence type="ECO:0000256" key="2">
    <source>
        <dbReference type="ARBA" id="ARBA00007957"/>
    </source>
</evidence>